<name>A0A0E9RX36_ANGAN</name>
<proteinExistence type="predicted"/>
<reference evidence="1" key="1">
    <citation type="submission" date="2014-11" db="EMBL/GenBank/DDBJ databases">
        <authorList>
            <person name="Amaro Gonzalez C."/>
        </authorList>
    </citation>
    <scope>NUCLEOTIDE SEQUENCE</scope>
</reference>
<organism evidence="1">
    <name type="scientific">Anguilla anguilla</name>
    <name type="common">European freshwater eel</name>
    <name type="synonym">Muraena anguilla</name>
    <dbReference type="NCBI Taxonomy" id="7936"/>
    <lineage>
        <taxon>Eukaryota</taxon>
        <taxon>Metazoa</taxon>
        <taxon>Chordata</taxon>
        <taxon>Craniata</taxon>
        <taxon>Vertebrata</taxon>
        <taxon>Euteleostomi</taxon>
        <taxon>Actinopterygii</taxon>
        <taxon>Neopterygii</taxon>
        <taxon>Teleostei</taxon>
        <taxon>Anguilliformes</taxon>
        <taxon>Anguillidae</taxon>
        <taxon>Anguilla</taxon>
    </lineage>
</organism>
<dbReference type="AlphaFoldDB" id="A0A0E9RX36"/>
<dbReference type="EMBL" id="GBXM01075135">
    <property type="protein sequence ID" value="JAH33442.1"/>
    <property type="molecule type" value="Transcribed_RNA"/>
</dbReference>
<accession>A0A0E9RX36</accession>
<protein>
    <submittedName>
        <fullName evidence="1">Uncharacterized protein</fullName>
    </submittedName>
</protein>
<reference evidence="1" key="2">
    <citation type="journal article" date="2015" name="Fish Shellfish Immunol.">
        <title>Early steps in the European eel (Anguilla anguilla)-Vibrio vulnificus interaction in the gills: Role of the RtxA13 toxin.</title>
        <authorList>
            <person name="Callol A."/>
            <person name="Pajuelo D."/>
            <person name="Ebbesson L."/>
            <person name="Teles M."/>
            <person name="MacKenzie S."/>
            <person name="Amaro C."/>
        </authorList>
    </citation>
    <scope>NUCLEOTIDE SEQUENCE</scope>
</reference>
<sequence>MIIFFTVSFKKQSYADTAFRSACVIPARYWISSSFKQLAFLNYVSSGKKNPKKNKLFSHP</sequence>
<evidence type="ECO:0000313" key="1">
    <source>
        <dbReference type="EMBL" id="JAH33442.1"/>
    </source>
</evidence>